<reference evidence="3" key="1">
    <citation type="submission" date="2016-11" db="EMBL/GenBank/DDBJ databases">
        <authorList>
            <person name="Varghese N."/>
            <person name="Submissions S."/>
        </authorList>
    </citation>
    <scope>NUCLEOTIDE SEQUENCE [LARGE SCALE GENOMIC DNA]</scope>
    <source>
        <strain evidence="3">DSM 29440</strain>
    </source>
</reference>
<feature type="signal peptide" evidence="1">
    <location>
        <begin position="1"/>
        <end position="27"/>
    </location>
</feature>
<organism evidence="2 3">
    <name type="scientific">Vannielia litorea</name>
    <dbReference type="NCBI Taxonomy" id="1217970"/>
    <lineage>
        <taxon>Bacteria</taxon>
        <taxon>Pseudomonadati</taxon>
        <taxon>Pseudomonadota</taxon>
        <taxon>Alphaproteobacteria</taxon>
        <taxon>Rhodobacterales</taxon>
        <taxon>Paracoccaceae</taxon>
        <taxon>Vannielia</taxon>
    </lineage>
</organism>
<name>A0A1N6H756_9RHOB</name>
<gene>
    <name evidence="2" type="ORF">SAMN05444002_3136</name>
</gene>
<dbReference type="Proteomes" id="UP000184932">
    <property type="component" value="Unassembled WGS sequence"/>
</dbReference>
<evidence type="ECO:0000256" key="1">
    <source>
        <dbReference type="SAM" id="SignalP"/>
    </source>
</evidence>
<sequence length="148" mass="16158">MKEIRAGLVIGLFAALLGAVASGAQDAGDPAVIILDVEEDGEVEGPEEPVGPVRWDEPLTGSAEEIRGKTIEQVFTENSPLFPPLEGLPEEIWKAQTCTTCHEWTRERICEQATNYLNPEFSENLTKPHPLGGTFKANLKLWAEDGCL</sequence>
<keyword evidence="1" id="KW-0732">Signal</keyword>
<dbReference type="AlphaFoldDB" id="A0A1N6H756"/>
<feature type="chain" id="PRO_5012952472" evidence="1">
    <location>
        <begin position="28"/>
        <end position="148"/>
    </location>
</feature>
<evidence type="ECO:0000313" key="2">
    <source>
        <dbReference type="EMBL" id="SIO15614.1"/>
    </source>
</evidence>
<dbReference type="OrthoDB" id="9816009at2"/>
<keyword evidence="3" id="KW-1185">Reference proteome</keyword>
<dbReference type="RefSeq" id="WP_139301298.1">
    <property type="nucleotide sequence ID" value="NZ_FSRL01000001.1"/>
</dbReference>
<proteinExistence type="predicted"/>
<accession>A0A1N6H756</accession>
<protein>
    <submittedName>
        <fullName evidence="2">Uncharacterized protein</fullName>
    </submittedName>
</protein>
<evidence type="ECO:0000313" key="3">
    <source>
        <dbReference type="Proteomes" id="UP000184932"/>
    </source>
</evidence>
<dbReference type="EMBL" id="FSRL01000001">
    <property type="protein sequence ID" value="SIO15614.1"/>
    <property type="molecule type" value="Genomic_DNA"/>
</dbReference>